<feature type="transmembrane region" description="Helical" evidence="1">
    <location>
        <begin position="568"/>
        <end position="591"/>
    </location>
</feature>
<feature type="transmembrane region" description="Helical" evidence="1">
    <location>
        <begin position="239"/>
        <end position="261"/>
    </location>
</feature>
<feature type="transmembrane region" description="Helical" evidence="1">
    <location>
        <begin position="621"/>
        <end position="637"/>
    </location>
</feature>
<feature type="transmembrane region" description="Helical" evidence="1">
    <location>
        <begin position="281"/>
        <end position="303"/>
    </location>
</feature>
<evidence type="ECO:0000313" key="2">
    <source>
        <dbReference type="EMBL" id="KGX85561.1"/>
    </source>
</evidence>
<sequence length="674" mass="78647">MKKLLFIFLLGQLMLLSYIFNQSIYAIFELNHLGDSSLDGYIAEDASSDHLLAIYEQVSEECFGENDCQLQLIKTPVSDQHIVYDVYHSEVASIEQPKAIAANKTFRYFPLTNEEFVDSNGVFYTDLDSKVLDQIANQVGISIKPYQSMINYKQIILYNALNFGILLIISQLVLFIYTFTRIKVNAIKKVLGYSNGKMVRASLKQFLTMELMIVVTTISIHGLYYLYTDHFVSRYIYLLFAFLICMVVLNVVMLLCTQISLRFIDIHSMIKNNVYSNRLNYFLYMVKILLMLAITVSVSLFFANYEDYQEKTRQLEEYKKLEHYFTAAGYNADADDKAMNNPQQLEAYGDGIKQVYQYFDELGQLYVHRVTHLIDALAISSYSGDGIEDIYSNIEENYIVVNERYVQDFLHLRDEDGNDLNNISLKKPTILVPMKYQSQHAKIQEIYTERYNDMLQYNKWNGIPTANSNKIDELQIIYTENNHEFEMLGKDMEYDGSKIRLKDPIIIIDTGDFDSLYYYNVLNNGDLIFKLEEREALINILGEYNLTELVHVGTLLTPFMTSIHNAEFIMYHSLVFTILFLFTLLFIMYISNYVDVTTNSRRYAYQYVYGYSMFKTFKSHLVTYVLLLSGSLITLFIEFNVLFYIFILVIDFFILLLLYNVVIKRHIHKIVKCG</sequence>
<dbReference type="RefSeq" id="WP_036835300.1">
    <property type="nucleotide sequence ID" value="NZ_AVPG01000021.1"/>
</dbReference>
<keyword evidence="1" id="KW-1133">Transmembrane helix</keyword>
<comment type="caution">
    <text evidence="2">The sequence shown here is derived from an EMBL/GenBank/DDBJ whole genome shotgun (WGS) entry which is preliminary data.</text>
</comment>
<keyword evidence="1" id="KW-0812">Transmembrane</keyword>
<organism evidence="2 3">
    <name type="scientific">Pontibacillus litoralis JSM 072002</name>
    <dbReference type="NCBI Taxonomy" id="1385512"/>
    <lineage>
        <taxon>Bacteria</taxon>
        <taxon>Bacillati</taxon>
        <taxon>Bacillota</taxon>
        <taxon>Bacilli</taxon>
        <taxon>Bacillales</taxon>
        <taxon>Bacillaceae</taxon>
        <taxon>Pontibacillus</taxon>
    </lineage>
</organism>
<evidence type="ECO:0008006" key="4">
    <source>
        <dbReference type="Google" id="ProtNLM"/>
    </source>
</evidence>
<keyword evidence="1" id="KW-0472">Membrane</keyword>
<proteinExistence type="predicted"/>
<dbReference type="STRING" id="1385512.N784_08615"/>
<evidence type="ECO:0000256" key="1">
    <source>
        <dbReference type="SAM" id="Phobius"/>
    </source>
</evidence>
<name>A0A0A5FXM2_9BACI</name>
<dbReference type="Proteomes" id="UP000030401">
    <property type="component" value="Unassembled WGS sequence"/>
</dbReference>
<feature type="transmembrane region" description="Helical" evidence="1">
    <location>
        <begin position="206"/>
        <end position="227"/>
    </location>
</feature>
<dbReference type="OrthoDB" id="1878134at2"/>
<reference evidence="2 3" key="1">
    <citation type="submission" date="2013-08" db="EMBL/GenBank/DDBJ databases">
        <authorList>
            <person name="Huang J."/>
            <person name="Wang G."/>
        </authorList>
    </citation>
    <scope>NUCLEOTIDE SEQUENCE [LARGE SCALE GENOMIC DNA]</scope>
    <source>
        <strain evidence="2 3">JSM 072002</strain>
    </source>
</reference>
<accession>A0A0A5FXM2</accession>
<keyword evidence="3" id="KW-1185">Reference proteome</keyword>
<evidence type="ECO:0000313" key="3">
    <source>
        <dbReference type="Proteomes" id="UP000030401"/>
    </source>
</evidence>
<feature type="transmembrane region" description="Helical" evidence="1">
    <location>
        <begin position="155"/>
        <end position="179"/>
    </location>
</feature>
<dbReference type="AlphaFoldDB" id="A0A0A5FXM2"/>
<feature type="transmembrane region" description="Helical" evidence="1">
    <location>
        <begin position="643"/>
        <end position="662"/>
    </location>
</feature>
<dbReference type="eggNOG" id="COG4652">
    <property type="taxonomic scope" value="Bacteria"/>
</dbReference>
<gene>
    <name evidence="2" type="ORF">N784_08615</name>
</gene>
<dbReference type="EMBL" id="AVPG01000021">
    <property type="protein sequence ID" value="KGX85561.1"/>
    <property type="molecule type" value="Genomic_DNA"/>
</dbReference>
<protein>
    <recommendedName>
        <fullName evidence="4">Bacteriocin-associated integral membrane protein</fullName>
    </recommendedName>
</protein>